<sequence>MPWGNAHGSIIYGPLRFETGIKTDESLVNGILVTCRFNSRESRRAVRLVPQSRIPFLSPFAMVKQAIDGIFLQNNNKDPLSESLINSFVASALKYQYAKSIQRPRLRPAELDQVRIESVQKTTDLIRYQGNSAYGSLVEARVRSFVSLMITKPGLANWNTIFQNCQHFCSAVLESECFVRRVGYDNCFEPNSLPSIRKVFRLDQKTEISPWFSEYFSTVERLKGRTTMLSFRTADVGEQPRTSLLDLRKFGIPALPNRIDHTQTNDRLGVQAGESADAWFALSAISLFFVVPHDALLEELAGKVATVSVENAMGMLALGYFKWLEKVAQYHLLDEISLRCYASLKPRELEAISKPETFRYLLDEIDALIEYARAKKDRAHFPWKKRQLDKELKKLERKKGELGAIWDLEVDIPKARAEKRGKWDWFKTLG</sequence>
<dbReference type="AlphaFoldDB" id="A0A9P7KHV5"/>
<evidence type="ECO:0000313" key="2">
    <source>
        <dbReference type="Proteomes" id="UP000717328"/>
    </source>
</evidence>
<dbReference type="Proteomes" id="UP000717328">
    <property type="component" value="Unassembled WGS sequence"/>
</dbReference>
<organism evidence="1 2">
    <name type="scientific">Sphagnurus paluster</name>
    <dbReference type="NCBI Taxonomy" id="117069"/>
    <lineage>
        <taxon>Eukaryota</taxon>
        <taxon>Fungi</taxon>
        <taxon>Dikarya</taxon>
        <taxon>Basidiomycota</taxon>
        <taxon>Agaricomycotina</taxon>
        <taxon>Agaricomycetes</taxon>
        <taxon>Agaricomycetidae</taxon>
        <taxon>Agaricales</taxon>
        <taxon>Tricholomatineae</taxon>
        <taxon>Lyophyllaceae</taxon>
        <taxon>Sphagnurus</taxon>
    </lineage>
</organism>
<dbReference type="OrthoDB" id="2947858at2759"/>
<keyword evidence="2" id="KW-1185">Reference proteome</keyword>
<dbReference type="EMBL" id="JABCKI010000518">
    <property type="protein sequence ID" value="KAG5650204.1"/>
    <property type="molecule type" value="Genomic_DNA"/>
</dbReference>
<name>A0A9P7KHV5_9AGAR</name>
<reference evidence="1" key="1">
    <citation type="submission" date="2021-02" db="EMBL/GenBank/DDBJ databases">
        <authorList>
            <person name="Nieuwenhuis M."/>
            <person name="Van De Peppel L.J.J."/>
        </authorList>
    </citation>
    <scope>NUCLEOTIDE SEQUENCE</scope>
    <source>
        <strain evidence="1">D49</strain>
    </source>
</reference>
<gene>
    <name evidence="1" type="ORF">H0H81_000318</name>
</gene>
<comment type="caution">
    <text evidence="1">The sequence shown here is derived from an EMBL/GenBank/DDBJ whole genome shotgun (WGS) entry which is preliminary data.</text>
</comment>
<reference evidence="1" key="2">
    <citation type="submission" date="2021-10" db="EMBL/GenBank/DDBJ databases">
        <title>Phylogenomics reveals ancestral predisposition of the termite-cultivated fungus Termitomyces towards a domesticated lifestyle.</title>
        <authorList>
            <person name="Auxier B."/>
            <person name="Grum-Grzhimaylo A."/>
            <person name="Cardenas M.E."/>
            <person name="Lodge J.D."/>
            <person name="Laessoe T."/>
            <person name="Pedersen O."/>
            <person name="Smith M.E."/>
            <person name="Kuyper T.W."/>
            <person name="Franco-Molano E.A."/>
            <person name="Baroni T.J."/>
            <person name="Aanen D.K."/>
        </authorList>
    </citation>
    <scope>NUCLEOTIDE SEQUENCE</scope>
    <source>
        <strain evidence="1">D49</strain>
    </source>
</reference>
<accession>A0A9P7KHV5</accession>
<evidence type="ECO:0000313" key="1">
    <source>
        <dbReference type="EMBL" id="KAG5650204.1"/>
    </source>
</evidence>
<proteinExistence type="predicted"/>
<protein>
    <submittedName>
        <fullName evidence="1">Uncharacterized protein</fullName>
    </submittedName>
</protein>